<proteinExistence type="predicted"/>
<name>A0A645FYN8_9ZZZZ</name>
<dbReference type="EMBL" id="VSSQ01064047">
    <property type="protein sequence ID" value="MPN17023.1"/>
    <property type="molecule type" value="Genomic_DNA"/>
</dbReference>
<protein>
    <recommendedName>
        <fullName evidence="2">Peptidoglycan binding-like domain-containing protein</fullName>
    </recommendedName>
</protein>
<evidence type="ECO:0000313" key="1">
    <source>
        <dbReference type="EMBL" id="MPN17023.1"/>
    </source>
</evidence>
<gene>
    <name evidence="1" type="ORF">SDC9_164372</name>
</gene>
<dbReference type="AlphaFoldDB" id="A0A645FYN8"/>
<organism evidence="1">
    <name type="scientific">bioreactor metagenome</name>
    <dbReference type="NCBI Taxonomy" id="1076179"/>
    <lineage>
        <taxon>unclassified sequences</taxon>
        <taxon>metagenomes</taxon>
        <taxon>ecological metagenomes</taxon>
    </lineage>
</organism>
<evidence type="ECO:0008006" key="2">
    <source>
        <dbReference type="Google" id="ProtNLM"/>
    </source>
</evidence>
<accession>A0A645FYN8</accession>
<sequence length="84" mass="9194">MDNGVSGGGMSTFTGRSRVQHQAVQAICRQLWGRDLPITGVWDTATRQAVNGLLGQLGLAGPLTRQESWQGFLRASVRRWAEAR</sequence>
<reference evidence="1" key="1">
    <citation type="submission" date="2019-08" db="EMBL/GenBank/DDBJ databases">
        <authorList>
            <person name="Kucharzyk K."/>
            <person name="Murdoch R.W."/>
            <person name="Higgins S."/>
            <person name="Loffler F."/>
        </authorList>
    </citation>
    <scope>NUCLEOTIDE SEQUENCE</scope>
</reference>
<comment type="caution">
    <text evidence="1">The sequence shown here is derived from an EMBL/GenBank/DDBJ whole genome shotgun (WGS) entry which is preliminary data.</text>
</comment>